<accession>A0ABT8RCC7</accession>
<dbReference type="PANTHER" id="PTHR30244">
    <property type="entry name" value="TRANSAMINASE"/>
    <property type="match status" value="1"/>
</dbReference>
<dbReference type="InterPro" id="IPR015421">
    <property type="entry name" value="PyrdxlP-dep_Trfase_major"/>
</dbReference>
<reference evidence="4" key="1">
    <citation type="submission" date="2023-07" db="EMBL/GenBank/DDBJ databases">
        <title>The genome sequence of Rhodocytophaga aerolata KACC 12507.</title>
        <authorList>
            <person name="Zhang X."/>
        </authorList>
    </citation>
    <scope>NUCLEOTIDE SEQUENCE</scope>
    <source>
        <strain evidence="4">KACC 12507</strain>
    </source>
</reference>
<dbReference type="InterPro" id="IPR015422">
    <property type="entry name" value="PyrdxlP-dep_Trfase_small"/>
</dbReference>
<dbReference type="InterPro" id="IPR015424">
    <property type="entry name" value="PyrdxlP-dep_Trfase"/>
</dbReference>
<keyword evidence="4" id="KW-0808">Transferase</keyword>
<dbReference type="PIRSF" id="PIRSF000390">
    <property type="entry name" value="PLP_StrS"/>
    <property type="match status" value="1"/>
</dbReference>
<dbReference type="RefSeq" id="WP_302040554.1">
    <property type="nucleotide sequence ID" value="NZ_JAUKPO010000022.1"/>
</dbReference>
<evidence type="ECO:0000313" key="4">
    <source>
        <dbReference type="EMBL" id="MDO1449750.1"/>
    </source>
</evidence>
<gene>
    <name evidence="4" type="ORF">Q0590_25960</name>
</gene>
<dbReference type="PANTHER" id="PTHR30244:SF36">
    <property type="entry name" value="3-OXO-GLUCOSE-6-PHOSPHATE:GLUTAMATE AMINOTRANSFERASE"/>
    <property type="match status" value="1"/>
</dbReference>
<organism evidence="4 5">
    <name type="scientific">Rhodocytophaga aerolata</name>
    <dbReference type="NCBI Taxonomy" id="455078"/>
    <lineage>
        <taxon>Bacteria</taxon>
        <taxon>Pseudomonadati</taxon>
        <taxon>Bacteroidota</taxon>
        <taxon>Cytophagia</taxon>
        <taxon>Cytophagales</taxon>
        <taxon>Rhodocytophagaceae</taxon>
        <taxon>Rhodocytophaga</taxon>
    </lineage>
</organism>
<comment type="similarity">
    <text evidence="2 3">Belongs to the DegT/DnrJ/EryC1 family.</text>
</comment>
<dbReference type="Proteomes" id="UP001168528">
    <property type="component" value="Unassembled WGS sequence"/>
</dbReference>
<keyword evidence="5" id="KW-1185">Reference proteome</keyword>
<evidence type="ECO:0000256" key="2">
    <source>
        <dbReference type="ARBA" id="ARBA00037999"/>
    </source>
</evidence>
<evidence type="ECO:0000256" key="1">
    <source>
        <dbReference type="ARBA" id="ARBA00022898"/>
    </source>
</evidence>
<proteinExistence type="inferred from homology"/>
<keyword evidence="1 3" id="KW-0663">Pyridoxal phosphate</keyword>
<evidence type="ECO:0000256" key="3">
    <source>
        <dbReference type="RuleBase" id="RU004508"/>
    </source>
</evidence>
<keyword evidence="4" id="KW-0032">Aminotransferase</keyword>
<protein>
    <submittedName>
        <fullName evidence="4">DegT/DnrJ/EryC1/StrS family aminotransferase</fullName>
        <ecNumber evidence="4">2.6.1.-</ecNumber>
    </submittedName>
</protein>
<dbReference type="EC" id="2.6.1.-" evidence="4"/>
<evidence type="ECO:0000313" key="5">
    <source>
        <dbReference type="Proteomes" id="UP001168528"/>
    </source>
</evidence>
<dbReference type="Gene3D" id="3.90.1150.10">
    <property type="entry name" value="Aspartate Aminotransferase, domain 1"/>
    <property type="match status" value="1"/>
</dbReference>
<dbReference type="SUPFAM" id="SSF53383">
    <property type="entry name" value="PLP-dependent transferases"/>
    <property type="match status" value="1"/>
</dbReference>
<dbReference type="EMBL" id="JAUKPO010000022">
    <property type="protein sequence ID" value="MDO1449750.1"/>
    <property type="molecule type" value="Genomic_DNA"/>
</dbReference>
<name>A0ABT8RCC7_9BACT</name>
<comment type="caution">
    <text evidence="4">The sequence shown here is derived from an EMBL/GenBank/DDBJ whole genome shotgun (WGS) entry which is preliminary data.</text>
</comment>
<dbReference type="Pfam" id="PF01041">
    <property type="entry name" value="DegT_DnrJ_EryC1"/>
    <property type="match status" value="1"/>
</dbReference>
<sequence>MTNSYDRVVDAHIPFLDLKKQYLHIKAEVLAKIEQVLDSTSYTGGTYVEEFENAFAQYCQVNYAVGVNNGTSALHLAMVALGIGPGDEVIVPANTFIASAWAVSYTGATPVFVDCHPGTWQIDAQKIEEKITSRTKAIIGVHLYGQPFDIDAVKQIAHTYNLFLVEDAAQAHGAEYRGKRVGSFGEMACFSFYPGKNLGTYGEGGAITTSQQAYADHLRRLRNNGATERYYHDELGFNMRMGSLEAAVLSIKLPYLDEWNSRRKQIAHMYQQGIVNQNIILQQQPDFAQSAYHLFVVTTPNRAHLMQYLNERQIFPGLHYPLPCHLQKAYAHLGYQAGDLPEAEYLSAHCLSLPMYAELTNMEVERVIEALNGYICPKS</sequence>
<dbReference type="Gene3D" id="3.40.640.10">
    <property type="entry name" value="Type I PLP-dependent aspartate aminotransferase-like (Major domain)"/>
    <property type="match status" value="1"/>
</dbReference>
<dbReference type="CDD" id="cd00616">
    <property type="entry name" value="AHBA_syn"/>
    <property type="match status" value="1"/>
</dbReference>
<dbReference type="GO" id="GO:0008483">
    <property type="term" value="F:transaminase activity"/>
    <property type="evidence" value="ECO:0007669"/>
    <property type="project" value="UniProtKB-KW"/>
</dbReference>
<dbReference type="InterPro" id="IPR000653">
    <property type="entry name" value="DegT/StrS_aminotransferase"/>
</dbReference>